<dbReference type="InterPro" id="IPR000843">
    <property type="entry name" value="HTH_LacI"/>
</dbReference>
<dbReference type="InterPro" id="IPR028082">
    <property type="entry name" value="Peripla_BP_I"/>
</dbReference>
<evidence type="ECO:0000256" key="3">
    <source>
        <dbReference type="ARBA" id="ARBA00023125"/>
    </source>
</evidence>
<sequence>MVGKVDRLLLARKRLRKRLPERMGMPQSKSSRPTQRDIAELAGVSITTVSHVVNGTRAVAEDTKAAVLRAIETTGYTGDAIARSLVTGGTRSIGMAISLVANPYFATLMQAIEREASVHGYTVLLADTHDAADTERDTVRALRSRRVDGLLITPAPGDGPVIGELVSLDVPTVLIDRLATRTDVDQVGSENIQATSALTAHLATLGHRRIGMISGVPGLSTSEERVLGYRLGLGRSGLTWSSELVACGNSSREGGALALSTLLALPEPPTALVVGNDGMMVGVLHEARRRGLRIGRDLPVVVYDEVEWADLVDPPLTTMAQPIEEIGRQAVRLLLARINDPGRKAETVRLAPTLRHRESCGCPAVHSLQ</sequence>
<dbReference type="CDD" id="cd06267">
    <property type="entry name" value="PBP1_LacI_sugar_binding-like"/>
    <property type="match status" value="1"/>
</dbReference>
<dbReference type="Pfam" id="PF13377">
    <property type="entry name" value="Peripla_BP_3"/>
    <property type="match status" value="1"/>
</dbReference>
<dbReference type="SMART" id="SM00354">
    <property type="entry name" value="HTH_LACI"/>
    <property type="match status" value="1"/>
</dbReference>
<keyword evidence="3" id="KW-0238">DNA-binding</keyword>
<dbReference type="SUPFAM" id="SSF47413">
    <property type="entry name" value="lambda repressor-like DNA-binding domains"/>
    <property type="match status" value="1"/>
</dbReference>
<reference evidence="7" key="1">
    <citation type="submission" date="2016-10" db="EMBL/GenBank/DDBJ databases">
        <authorList>
            <person name="Varghese N."/>
            <person name="Submissions S."/>
        </authorList>
    </citation>
    <scope>NUCLEOTIDE SEQUENCE [LARGE SCALE GENOMIC DNA]</scope>
    <source>
        <strain evidence="7">DSM 44544</strain>
    </source>
</reference>
<dbReference type="Gene3D" id="3.40.50.2300">
    <property type="match status" value="2"/>
</dbReference>
<evidence type="ECO:0000256" key="4">
    <source>
        <dbReference type="ARBA" id="ARBA00023163"/>
    </source>
</evidence>
<protein>
    <submittedName>
        <fullName evidence="6">Transcriptional regulator, LacI family</fullName>
    </submittedName>
</protein>
<gene>
    <name evidence="6" type="ORF">SAMN04489727_1229</name>
</gene>
<keyword evidence="2" id="KW-0805">Transcription regulation</keyword>
<dbReference type="STRING" id="208445.SAMN04489727_1229"/>
<dbReference type="GO" id="GO:0003700">
    <property type="term" value="F:DNA-binding transcription factor activity"/>
    <property type="evidence" value="ECO:0007669"/>
    <property type="project" value="TreeGrafter"/>
</dbReference>
<dbReference type="InterPro" id="IPR046335">
    <property type="entry name" value="LacI/GalR-like_sensor"/>
</dbReference>
<keyword evidence="7" id="KW-1185">Reference proteome</keyword>
<dbReference type="Proteomes" id="UP000199622">
    <property type="component" value="Unassembled WGS sequence"/>
</dbReference>
<dbReference type="CDD" id="cd01392">
    <property type="entry name" value="HTH_LacI"/>
    <property type="match status" value="1"/>
</dbReference>
<dbReference type="EMBL" id="FNSO01000003">
    <property type="protein sequence ID" value="SEB38555.1"/>
    <property type="molecule type" value="Genomic_DNA"/>
</dbReference>
<proteinExistence type="predicted"/>
<name>A0A1H4IXJ6_9PSEU</name>
<keyword evidence="4" id="KW-0804">Transcription</keyword>
<dbReference type="Gene3D" id="1.10.260.40">
    <property type="entry name" value="lambda repressor-like DNA-binding domains"/>
    <property type="match status" value="1"/>
</dbReference>
<evidence type="ECO:0000256" key="2">
    <source>
        <dbReference type="ARBA" id="ARBA00023015"/>
    </source>
</evidence>
<dbReference type="PROSITE" id="PS50932">
    <property type="entry name" value="HTH_LACI_2"/>
    <property type="match status" value="1"/>
</dbReference>
<organism evidence="6 7">
    <name type="scientific">Amycolatopsis tolypomycina</name>
    <dbReference type="NCBI Taxonomy" id="208445"/>
    <lineage>
        <taxon>Bacteria</taxon>
        <taxon>Bacillati</taxon>
        <taxon>Actinomycetota</taxon>
        <taxon>Actinomycetes</taxon>
        <taxon>Pseudonocardiales</taxon>
        <taxon>Pseudonocardiaceae</taxon>
        <taxon>Amycolatopsis</taxon>
    </lineage>
</organism>
<evidence type="ECO:0000313" key="6">
    <source>
        <dbReference type="EMBL" id="SEB38555.1"/>
    </source>
</evidence>
<accession>A0A1H4IXJ6</accession>
<dbReference type="GO" id="GO:0000976">
    <property type="term" value="F:transcription cis-regulatory region binding"/>
    <property type="evidence" value="ECO:0007669"/>
    <property type="project" value="TreeGrafter"/>
</dbReference>
<dbReference type="InterPro" id="IPR010982">
    <property type="entry name" value="Lambda_DNA-bd_dom_sf"/>
</dbReference>
<dbReference type="Pfam" id="PF00356">
    <property type="entry name" value="LacI"/>
    <property type="match status" value="1"/>
</dbReference>
<dbReference type="PANTHER" id="PTHR30146">
    <property type="entry name" value="LACI-RELATED TRANSCRIPTIONAL REPRESSOR"/>
    <property type="match status" value="1"/>
</dbReference>
<dbReference type="SUPFAM" id="SSF53822">
    <property type="entry name" value="Periplasmic binding protein-like I"/>
    <property type="match status" value="1"/>
</dbReference>
<dbReference type="AlphaFoldDB" id="A0A1H4IXJ6"/>
<evidence type="ECO:0000259" key="5">
    <source>
        <dbReference type="PROSITE" id="PS50932"/>
    </source>
</evidence>
<evidence type="ECO:0000256" key="1">
    <source>
        <dbReference type="ARBA" id="ARBA00022491"/>
    </source>
</evidence>
<dbReference type="PANTHER" id="PTHR30146:SF148">
    <property type="entry name" value="HTH-TYPE TRANSCRIPTIONAL REPRESSOR PURR-RELATED"/>
    <property type="match status" value="1"/>
</dbReference>
<evidence type="ECO:0000313" key="7">
    <source>
        <dbReference type="Proteomes" id="UP000199622"/>
    </source>
</evidence>
<keyword evidence="1" id="KW-0678">Repressor</keyword>
<feature type="domain" description="HTH lacI-type" evidence="5">
    <location>
        <begin position="33"/>
        <end position="87"/>
    </location>
</feature>